<keyword evidence="1" id="KW-0378">Hydrolase</keyword>
<evidence type="ECO:0000313" key="3">
    <source>
        <dbReference type="Proteomes" id="UP000694888"/>
    </source>
</evidence>
<dbReference type="Pfam" id="PF08450">
    <property type="entry name" value="SGL"/>
    <property type="match status" value="1"/>
</dbReference>
<reference evidence="4" key="1">
    <citation type="submission" date="2025-08" db="UniProtKB">
        <authorList>
            <consortium name="RefSeq"/>
        </authorList>
    </citation>
    <scope>IDENTIFICATION</scope>
</reference>
<sequence length="309" mass="33439">MAPTVVSLQFSKIIDDVSGAEGPVFDSNGTFYVVAPGVRKDAKPAGQVVRIDLSSGQKTVLCEPQVNGDGGIPCGCQADKQGNLYVADMRLGILKVKPNGEFTQVARVDEGGRTMQGCNDCSLDYTGNLWVTAPAGDIAPSEFKMSFQESIGSIYCLTSEGKVVHLDTGLRFPNGIAVIHDANRRPVKLIVAETPTRLLLAYDIQGPGLVANKTKWAKLPDCEQEGGPDGMDFDDAGNLLVAHWGAGHIEVFGPDGGEPIKRIKCPFDKPSNVHFEPNSNIVYVTEHTNNALWKFQWENKGMPQYCDKN</sequence>
<keyword evidence="3" id="KW-1185">Reference proteome</keyword>
<feature type="domain" description="SMP-30/Gluconolactonase/LRE-like region" evidence="2">
    <location>
        <begin position="20"/>
        <end position="286"/>
    </location>
</feature>
<dbReference type="Gene3D" id="2.120.10.30">
    <property type="entry name" value="TolB, C-terminal domain"/>
    <property type="match status" value="1"/>
</dbReference>
<dbReference type="PANTHER" id="PTHR47572:SF4">
    <property type="entry name" value="LACTONASE DRP35"/>
    <property type="match status" value="1"/>
</dbReference>
<dbReference type="InterPro" id="IPR013658">
    <property type="entry name" value="SGL"/>
</dbReference>
<organism evidence="3 4">
    <name type="scientific">Aplysia californica</name>
    <name type="common">California sea hare</name>
    <dbReference type="NCBI Taxonomy" id="6500"/>
    <lineage>
        <taxon>Eukaryota</taxon>
        <taxon>Metazoa</taxon>
        <taxon>Spiralia</taxon>
        <taxon>Lophotrochozoa</taxon>
        <taxon>Mollusca</taxon>
        <taxon>Gastropoda</taxon>
        <taxon>Heterobranchia</taxon>
        <taxon>Euthyneura</taxon>
        <taxon>Tectipleura</taxon>
        <taxon>Aplysiida</taxon>
        <taxon>Aplysioidea</taxon>
        <taxon>Aplysiidae</taxon>
        <taxon>Aplysia</taxon>
    </lineage>
</organism>
<evidence type="ECO:0000256" key="1">
    <source>
        <dbReference type="ARBA" id="ARBA00022801"/>
    </source>
</evidence>
<proteinExistence type="predicted"/>
<evidence type="ECO:0000259" key="2">
    <source>
        <dbReference type="Pfam" id="PF08450"/>
    </source>
</evidence>
<dbReference type="SUPFAM" id="SSF63829">
    <property type="entry name" value="Calcium-dependent phosphotriesterase"/>
    <property type="match status" value="1"/>
</dbReference>
<protein>
    <submittedName>
        <fullName evidence="4">Diisopropyl-fluorophosphatase</fullName>
    </submittedName>
</protein>
<name>A0ABM0K5K1_APLCA</name>
<dbReference type="GeneID" id="101854050"/>
<dbReference type="RefSeq" id="XP_005109245.1">
    <property type="nucleotide sequence ID" value="XM_005109188.3"/>
</dbReference>
<dbReference type="PANTHER" id="PTHR47572">
    <property type="entry name" value="LIPOPROTEIN-RELATED"/>
    <property type="match status" value="1"/>
</dbReference>
<evidence type="ECO:0000313" key="4">
    <source>
        <dbReference type="RefSeq" id="XP_005109245.1"/>
    </source>
</evidence>
<dbReference type="InterPro" id="IPR011042">
    <property type="entry name" value="6-blade_b-propeller_TolB-like"/>
</dbReference>
<dbReference type="InterPro" id="IPR051262">
    <property type="entry name" value="SMP-30/CGR1_Lactonase"/>
</dbReference>
<accession>A0ABM0K5K1</accession>
<gene>
    <name evidence="4" type="primary">LOC101854050</name>
</gene>
<dbReference type="Proteomes" id="UP000694888">
    <property type="component" value="Unplaced"/>
</dbReference>